<dbReference type="InterPro" id="IPR015590">
    <property type="entry name" value="Aldehyde_DH_dom"/>
</dbReference>
<evidence type="ECO:0000256" key="1">
    <source>
        <dbReference type="ARBA" id="ARBA00009986"/>
    </source>
</evidence>
<dbReference type="SUPFAM" id="SSF53720">
    <property type="entry name" value="ALDH-like"/>
    <property type="match status" value="1"/>
</dbReference>
<evidence type="ECO:0000313" key="5">
    <source>
        <dbReference type="EMBL" id="QPI61146.1"/>
    </source>
</evidence>
<name>A0ABX6WLC7_STRMQ</name>
<dbReference type="InterPro" id="IPR016161">
    <property type="entry name" value="Ald_DH/histidinol_DH"/>
</dbReference>
<dbReference type="Proteomes" id="UP000663421">
    <property type="component" value="Chromosome"/>
</dbReference>
<dbReference type="Pfam" id="PF00171">
    <property type="entry name" value="Aldedh"/>
    <property type="match status" value="1"/>
</dbReference>
<proteinExistence type="inferred from homology"/>
<keyword evidence="6" id="KW-1185">Reference proteome</keyword>
<feature type="domain" description="Aldehyde dehydrogenase" evidence="4">
    <location>
        <begin position="52"/>
        <end position="108"/>
    </location>
</feature>
<organism evidence="5 6">
    <name type="scientific">Streptomyces malaysiensis</name>
    <dbReference type="NCBI Taxonomy" id="92644"/>
    <lineage>
        <taxon>Bacteria</taxon>
        <taxon>Bacillati</taxon>
        <taxon>Actinomycetota</taxon>
        <taxon>Actinomycetes</taxon>
        <taxon>Kitasatosporales</taxon>
        <taxon>Streptomycetaceae</taxon>
        <taxon>Streptomyces</taxon>
        <taxon>Streptomyces violaceusniger group</taxon>
    </lineage>
</organism>
<dbReference type="Gene3D" id="3.40.605.10">
    <property type="entry name" value="Aldehyde Dehydrogenase, Chain A, domain 1"/>
    <property type="match status" value="1"/>
</dbReference>
<dbReference type="InterPro" id="IPR016162">
    <property type="entry name" value="Ald_DH_N"/>
</dbReference>
<dbReference type="EMBL" id="CP065050">
    <property type="protein sequence ID" value="QPI61146.1"/>
    <property type="molecule type" value="Genomic_DNA"/>
</dbReference>
<keyword evidence="2" id="KW-0560">Oxidoreductase</keyword>
<dbReference type="PANTHER" id="PTHR42804">
    <property type="entry name" value="ALDEHYDE DEHYDROGENASE"/>
    <property type="match status" value="1"/>
</dbReference>
<protein>
    <submittedName>
        <fullName evidence="5">Aldehyde dehydrogenase family protein</fullName>
    </submittedName>
</protein>
<evidence type="ECO:0000313" key="6">
    <source>
        <dbReference type="Proteomes" id="UP000663421"/>
    </source>
</evidence>
<dbReference type="PANTHER" id="PTHR42804:SF1">
    <property type="entry name" value="ALDEHYDE DEHYDROGENASE-RELATED"/>
    <property type="match status" value="1"/>
</dbReference>
<evidence type="ECO:0000259" key="4">
    <source>
        <dbReference type="Pfam" id="PF00171"/>
    </source>
</evidence>
<feature type="compositionally biased region" description="Polar residues" evidence="3">
    <location>
        <begin position="155"/>
        <end position="165"/>
    </location>
</feature>
<gene>
    <name evidence="5" type="ORF">I1A49_45120</name>
</gene>
<comment type="similarity">
    <text evidence="1">Belongs to the aldehyde dehydrogenase family.</text>
</comment>
<sequence length="212" mass="22758">MWLTGAEREKRAIEAARELGIDYTEQAQRAGQDVWPGGAGVDAGVGGGCPVPGHTSMVRREPIGVAGLITPWDYPLLAMVTKLGPALVAGIAVVLKPSEQTPLTALRLRRRVPLIVTAQFHDRVAEEQVRAVSSLCVGAPTDPGTEMGPWPTPHTPNASGASSTARPGPGSRGQSLARWLDPIHDRLRQLGRQVRLKLFVQHQDPPVNRSDE</sequence>
<accession>A0ABX6WLC7</accession>
<reference evidence="5 6" key="1">
    <citation type="submission" date="2020-11" db="EMBL/GenBank/DDBJ databases">
        <title>Complete genome sequence unveiled secondary metabolic potentials in Streptomyces solisilvae HNM0141.</title>
        <authorList>
            <person name="Huang X."/>
        </authorList>
    </citation>
    <scope>NUCLEOTIDE SEQUENCE [LARGE SCALE GENOMIC DNA]</scope>
    <source>
        <strain evidence="5 6">HNM0141</strain>
    </source>
</reference>
<feature type="region of interest" description="Disordered" evidence="3">
    <location>
        <begin position="140"/>
        <end position="176"/>
    </location>
</feature>
<evidence type="ECO:0000256" key="2">
    <source>
        <dbReference type="ARBA" id="ARBA00023002"/>
    </source>
</evidence>
<evidence type="ECO:0000256" key="3">
    <source>
        <dbReference type="SAM" id="MobiDB-lite"/>
    </source>
</evidence>